<evidence type="ECO:0000313" key="1">
    <source>
        <dbReference type="EMBL" id="MBN8659846.1"/>
    </source>
</evidence>
<organism evidence="1 2">
    <name type="scientific">Candidatus Obscuribacter phosphatis</name>
    <dbReference type="NCBI Taxonomy" id="1906157"/>
    <lineage>
        <taxon>Bacteria</taxon>
        <taxon>Bacillati</taxon>
        <taxon>Candidatus Melainabacteria</taxon>
        <taxon>Candidatus Obscuribacterales</taxon>
        <taxon>Candidatus Obscuribacteraceae</taxon>
        <taxon>Candidatus Obscuribacter</taxon>
    </lineage>
</organism>
<proteinExistence type="predicted"/>
<dbReference type="EMBL" id="JAFLCK010000006">
    <property type="protein sequence ID" value="MBN8659846.1"/>
    <property type="molecule type" value="Genomic_DNA"/>
</dbReference>
<reference evidence="1" key="1">
    <citation type="submission" date="2021-02" db="EMBL/GenBank/DDBJ databases">
        <title>Genome-Resolved Metagenomics of a Microbial Community Performing Photosynthetic Biological Nutrient Removal.</title>
        <authorList>
            <person name="Mcdaniel E.A."/>
        </authorList>
    </citation>
    <scope>NUCLEOTIDE SEQUENCE</scope>
    <source>
        <strain evidence="1">UWPOB_OBS1</strain>
    </source>
</reference>
<dbReference type="Proteomes" id="UP000664277">
    <property type="component" value="Unassembled WGS sequence"/>
</dbReference>
<comment type="caution">
    <text evidence="1">The sequence shown here is derived from an EMBL/GenBank/DDBJ whole genome shotgun (WGS) entry which is preliminary data.</text>
</comment>
<dbReference type="AlphaFoldDB" id="A0A8J7PBR8"/>
<accession>A0A8J7PBR8</accession>
<evidence type="ECO:0000313" key="2">
    <source>
        <dbReference type="Proteomes" id="UP000664277"/>
    </source>
</evidence>
<sequence>MSTFTTPQKFSPALVPGGRSQEAASQANSFQTTSIDEALIIELIDNSDIVSRETLEEVLVLSKLNGKSSLNVLFESGFIAAADYKAFIGCHNIVLTGVLHKPWAIACLQRSINEFVPFESMLESMELHPLTAFSDSKLGRLAIATQLVTAMEFEQARRFSLKNGFTIGQSFVNLGFLCSTSYKLLLQCFSLQCLGQDVSVLRDLVKSAGFDFMRRGINGSKQHNVSLTNSLSAYEKALGENGLNKGLELILSAGVMDEFSVLSMIEDSLEQNLAFRTVFAESFGSNYILESAVKLANLVESGEFAKEMAVRMLQDAFLQFNPQ</sequence>
<protein>
    <submittedName>
        <fullName evidence="1">Uncharacterized protein</fullName>
    </submittedName>
</protein>
<gene>
    <name evidence="1" type="ORF">J0M35_05750</name>
</gene>
<name>A0A8J7PBR8_9BACT</name>